<protein>
    <submittedName>
        <fullName evidence="2">Glycosyltransferase</fullName>
    </submittedName>
</protein>
<feature type="domain" description="Glycosyltransferase 2-like" evidence="1">
    <location>
        <begin position="8"/>
        <end position="136"/>
    </location>
</feature>
<dbReference type="OrthoDB" id="4120491at2"/>
<dbReference type="SUPFAM" id="SSF53448">
    <property type="entry name" value="Nucleotide-diphospho-sugar transferases"/>
    <property type="match status" value="1"/>
</dbReference>
<evidence type="ECO:0000313" key="2">
    <source>
        <dbReference type="EMBL" id="QFZ17735.1"/>
    </source>
</evidence>
<evidence type="ECO:0000313" key="3">
    <source>
        <dbReference type="Proteomes" id="UP000325787"/>
    </source>
</evidence>
<dbReference type="Pfam" id="PF00535">
    <property type="entry name" value="Glycos_transf_2"/>
    <property type="match status" value="1"/>
</dbReference>
<dbReference type="GO" id="GO:0016740">
    <property type="term" value="F:transferase activity"/>
    <property type="evidence" value="ECO:0007669"/>
    <property type="project" value="UniProtKB-KW"/>
</dbReference>
<sequence>MSRNEIAVVVLEYNRHKRLQLILERLTEQDIGQDRFRVVVVDNGSAEPLRPVVDDYASKLSIEYLRIEKPVSRGKARNCGIEAVREPAVLILDGDTLPDRDLVRRHLEVLADPDVAVSLGSRRERRVRSLTTPVPLDHDSPTTFAALHEQAERDLRVPDIDQPVIQANFRRIGYFFFYSHNIAVRTDIAKAAGGFNEELVGWGLEDLEFGFRIREVLSGGQTMKWSPQAGSVHVPHLRDFVRNFGDLKSNQEKLHQSYKSFHWEGHKFATPLLECLRIMMIEELTEALPHDAVLPELPEIERWVGDVESGDSWLLGIGRVAGWRGIAPQLRSSLVDWRDPAVPSFCGTQFLHQDNTFRNVINLDVWRALPWHHVSEALGEARRVSQFPIFVATAAHDANVAGLESSPGLDRSVPRFVEDAEWLAAAVRDFGLACETTRTAEAVAVRVLPVGY</sequence>
<dbReference type="Proteomes" id="UP000325787">
    <property type="component" value="Chromosome"/>
</dbReference>
<organism evidence="2 3">
    <name type="scientific">Saccharothrix syringae</name>
    <name type="common">Nocardiopsis syringae</name>
    <dbReference type="NCBI Taxonomy" id="103733"/>
    <lineage>
        <taxon>Bacteria</taxon>
        <taxon>Bacillati</taxon>
        <taxon>Actinomycetota</taxon>
        <taxon>Actinomycetes</taxon>
        <taxon>Pseudonocardiales</taxon>
        <taxon>Pseudonocardiaceae</taxon>
        <taxon>Saccharothrix</taxon>
    </lineage>
</organism>
<dbReference type="PANTHER" id="PTHR43685">
    <property type="entry name" value="GLYCOSYLTRANSFERASE"/>
    <property type="match status" value="1"/>
</dbReference>
<accession>A0A5Q0GVS5</accession>
<dbReference type="KEGG" id="ssyi:EKG83_09790"/>
<name>A0A5Q0GVS5_SACSY</name>
<keyword evidence="3" id="KW-1185">Reference proteome</keyword>
<dbReference type="RefSeq" id="WP_033433663.1">
    <property type="nucleotide sequence ID" value="NZ_CP034550.1"/>
</dbReference>
<dbReference type="AlphaFoldDB" id="A0A5Q0GVS5"/>
<proteinExistence type="predicted"/>
<dbReference type="Gene3D" id="3.90.550.10">
    <property type="entry name" value="Spore Coat Polysaccharide Biosynthesis Protein SpsA, Chain A"/>
    <property type="match status" value="1"/>
</dbReference>
<dbReference type="InterPro" id="IPR050834">
    <property type="entry name" value="Glycosyltransf_2"/>
</dbReference>
<reference evidence="3" key="1">
    <citation type="journal article" date="2021" name="Curr. Microbiol.">
        <title>Complete genome of nocamycin-producing strain Saccharothrix syringae NRRL B-16468 reveals the biosynthetic potential for secondary metabolites.</title>
        <authorList>
            <person name="Mo X."/>
            <person name="Yang S."/>
        </authorList>
    </citation>
    <scope>NUCLEOTIDE SEQUENCE [LARGE SCALE GENOMIC DNA]</scope>
    <source>
        <strain evidence="3">ATCC 51364 / DSM 43886 / JCM 6844 / KCTC 9398 / NBRC 14523 / NRRL B-16468 / INA 2240</strain>
    </source>
</reference>
<dbReference type="EMBL" id="CP034550">
    <property type="protein sequence ID" value="QFZ17735.1"/>
    <property type="molecule type" value="Genomic_DNA"/>
</dbReference>
<evidence type="ECO:0000259" key="1">
    <source>
        <dbReference type="Pfam" id="PF00535"/>
    </source>
</evidence>
<dbReference type="InterPro" id="IPR001173">
    <property type="entry name" value="Glyco_trans_2-like"/>
</dbReference>
<gene>
    <name evidence="2" type="ORF">EKG83_09790</name>
</gene>
<dbReference type="InterPro" id="IPR029044">
    <property type="entry name" value="Nucleotide-diphossugar_trans"/>
</dbReference>
<dbReference type="PANTHER" id="PTHR43685:SF3">
    <property type="entry name" value="SLR2126 PROTEIN"/>
    <property type="match status" value="1"/>
</dbReference>
<keyword evidence="2" id="KW-0808">Transferase</keyword>